<dbReference type="CDD" id="cd03426">
    <property type="entry name" value="NUDIX_CoAse_Nudt7"/>
    <property type="match status" value="1"/>
</dbReference>
<evidence type="ECO:0000256" key="14">
    <source>
        <dbReference type="ARBA" id="ARBA00047289"/>
    </source>
</evidence>
<dbReference type="eggNOG" id="KOG3069">
    <property type="taxonomic scope" value="Eukaryota"/>
</dbReference>
<dbReference type="STRING" id="246437.L9KJS4"/>
<evidence type="ECO:0000256" key="8">
    <source>
        <dbReference type="ARBA" id="ARBA00022842"/>
    </source>
</evidence>
<dbReference type="InterPro" id="IPR015797">
    <property type="entry name" value="NUDIX_hydrolase-like_dom_sf"/>
</dbReference>
<evidence type="ECO:0000256" key="18">
    <source>
        <dbReference type="ARBA" id="ARBA00047666"/>
    </source>
</evidence>
<dbReference type="InParanoid" id="L9KJS4"/>
<evidence type="ECO:0000256" key="28">
    <source>
        <dbReference type="ARBA" id="ARBA00072984"/>
    </source>
</evidence>
<evidence type="ECO:0000259" key="30">
    <source>
        <dbReference type="PROSITE" id="PS51462"/>
    </source>
</evidence>
<comment type="catalytic activity">
    <reaction evidence="24">
        <text>decanoyl-CoA + H2O = decanoyl-4'-phosphopantetheine + adenosine 3',5'-bisphosphate + 2 H(+)</text>
        <dbReference type="Rhea" id="RHEA:50020"/>
        <dbReference type="ChEBI" id="CHEBI:15377"/>
        <dbReference type="ChEBI" id="CHEBI:15378"/>
        <dbReference type="ChEBI" id="CHEBI:58343"/>
        <dbReference type="ChEBI" id="CHEBI:61430"/>
        <dbReference type="ChEBI" id="CHEBI:132014"/>
    </reaction>
    <physiologicalReaction direction="left-to-right" evidence="24">
        <dbReference type="Rhea" id="RHEA:50021"/>
    </physiologicalReaction>
</comment>
<dbReference type="EC" id="3.6.1.77" evidence="13"/>
<comment type="catalytic activity">
    <reaction evidence="16">
        <text>tetradecanoyl-CoA + H2O = tetradecanoyl-4'-phosphopantetheine + adenosine 3',5'-bisphosphate + 2 H(+)</text>
        <dbReference type="Rhea" id="RHEA:50028"/>
        <dbReference type="ChEBI" id="CHEBI:15377"/>
        <dbReference type="ChEBI" id="CHEBI:15378"/>
        <dbReference type="ChEBI" id="CHEBI:57385"/>
        <dbReference type="ChEBI" id="CHEBI:58343"/>
        <dbReference type="ChEBI" id="CHEBI:132017"/>
    </reaction>
    <physiologicalReaction direction="left-to-right" evidence="16">
        <dbReference type="Rhea" id="RHEA:50029"/>
    </physiologicalReaction>
</comment>
<evidence type="ECO:0000256" key="13">
    <source>
        <dbReference type="ARBA" id="ARBA00044967"/>
    </source>
</evidence>
<keyword evidence="6" id="KW-0479">Metal-binding</keyword>
<dbReference type="InterPro" id="IPR000059">
    <property type="entry name" value="NUDIX_hydrolase_NudL_CS"/>
</dbReference>
<dbReference type="SUPFAM" id="SSF55811">
    <property type="entry name" value="Nudix"/>
    <property type="match status" value="1"/>
</dbReference>
<evidence type="ECO:0000256" key="17">
    <source>
        <dbReference type="ARBA" id="ARBA00047466"/>
    </source>
</evidence>
<evidence type="ECO:0000256" key="29">
    <source>
        <dbReference type="ARBA" id="ARBA00079598"/>
    </source>
</evidence>
<evidence type="ECO:0000256" key="10">
    <source>
        <dbReference type="ARBA" id="ARBA00023140"/>
    </source>
</evidence>
<organism evidence="31 32">
    <name type="scientific">Tupaia chinensis</name>
    <name type="common">Chinese tree shrew</name>
    <name type="synonym">Tupaia belangeri chinensis</name>
    <dbReference type="NCBI Taxonomy" id="246437"/>
    <lineage>
        <taxon>Eukaryota</taxon>
        <taxon>Metazoa</taxon>
        <taxon>Chordata</taxon>
        <taxon>Craniata</taxon>
        <taxon>Vertebrata</taxon>
        <taxon>Euteleostomi</taxon>
        <taxon>Mammalia</taxon>
        <taxon>Eutheria</taxon>
        <taxon>Euarchontoglires</taxon>
        <taxon>Scandentia</taxon>
        <taxon>Tupaiidae</taxon>
        <taxon>Tupaia</taxon>
    </lineage>
</organism>
<comment type="catalytic activity">
    <reaction evidence="18">
        <text>propanoyl-CoA + H2O = propanoyl-4'-phosphopantetheine + adenosine 3',5'-bisphosphate + 2 H(+)</text>
        <dbReference type="Rhea" id="RHEA:67464"/>
        <dbReference type="ChEBI" id="CHEBI:15377"/>
        <dbReference type="ChEBI" id="CHEBI:15378"/>
        <dbReference type="ChEBI" id="CHEBI:57392"/>
        <dbReference type="ChEBI" id="CHEBI:58343"/>
        <dbReference type="ChEBI" id="CHEBI:172362"/>
    </reaction>
    <physiologicalReaction direction="left-to-right" evidence="18">
        <dbReference type="Rhea" id="RHEA:67465"/>
    </physiologicalReaction>
</comment>
<dbReference type="PROSITE" id="PS01293">
    <property type="entry name" value="NUDIX_COA"/>
    <property type="match status" value="1"/>
</dbReference>
<dbReference type="Pfam" id="PF00293">
    <property type="entry name" value="NUDIX"/>
    <property type="match status" value="1"/>
</dbReference>
<comment type="catalytic activity">
    <reaction evidence="22">
        <text>choloyl-CoA + H2O = S-choloyl-4'-phosphopantetheine + adenosine 3',5'-bisphosphate + 2 H(+)</text>
        <dbReference type="Rhea" id="RHEA:50036"/>
        <dbReference type="ChEBI" id="CHEBI:15377"/>
        <dbReference type="ChEBI" id="CHEBI:15378"/>
        <dbReference type="ChEBI" id="CHEBI:57373"/>
        <dbReference type="ChEBI" id="CHEBI:58343"/>
        <dbReference type="ChEBI" id="CHEBI:132020"/>
    </reaction>
    <physiologicalReaction direction="left-to-right" evidence="22">
        <dbReference type="Rhea" id="RHEA:50037"/>
    </physiologicalReaction>
</comment>
<keyword evidence="9" id="KW-0694">RNA-binding</keyword>
<evidence type="ECO:0000256" key="24">
    <source>
        <dbReference type="ARBA" id="ARBA00050371"/>
    </source>
</evidence>
<dbReference type="Proteomes" id="UP000011518">
    <property type="component" value="Unassembled WGS sequence"/>
</dbReference>
<comment type="subcellular location">
    <subcellularLocation>
        <location evidence="3">Peroxisome</location>
    </subcellularLocation>
</comment>
<evidence type="ECO:0000256" key="2">
    <source>
        <dbReference type="ARBA" id="ARBA00001946"/>
    </source>
</evidence>
<evidence type="ECO:0000313" key="32">
    <source>
        <dbReference type="Proteomes" id="UP000011518"/>
    </source>
</evidence>
<dbReference type="GO" id="GO:0015938">
    <property type="term" value="P:coenzyme A catabolic process"/>
    <property type="evidence" value="ECO:0007669"/>
    <property type="project" value="TreeGrafter"/>
</dbReference>
<dbReference type="PROSITE" id="PS51462">
    <property type="entry name" value="NUDIX"/>
    <property type="match status" value="1"/>
</dbReference>
<dbReference type="GO" id="GO:0000287">
    <property type="term" value="F:magnesium ion binding"/>
    <property type="evidence" value="ECO:0007669"/>
    <property type="project" value="InterPro"/>
</dbReference>
<comment type="catalytic activity">
    <reaction evidence="15">
        <text>malonyl-CoA + H2O = malonyl-4'-phosphopantetheine + adenosine 3',5'-bisphosphate + 2 H(+)</text>
        <dbReference type="Rhea" id="RHEA:67468"/>
        <dbReference type="ChEBI" id="CHEBI:15377"/>
        <dbReference type="ChEBI" id="CHEBI:15378"/>
        <dbReference type="ChEBI" id="CHEBI:57384"/>
        <dbReference type="ChEBI" id="CHEBI:58343"/>
        <dbReference type="ChEBI" id="CHEBI:172363"/>
    </reaction>
    <physiologicalReaction direction="left-to-right" evidence="15">
        <dbReference type="Rhea" id="RHEA:67469"/>
    </physiologicalReaction>
</comment>
<dbReference type="GO" id="GO:0005782">
    <property type="term" value="C:peroxisomal matrix"/>
    <property type="evidence" value="ECO:0007669"/>
    <property type="project" value="UniProtKB-ARBA"/>
</dbReference>
<dbReference type="PANTHER" id="PTHR12992:SF24">
    <property type="entry name" value="PEROXISOMAL COENZYME A DIPHOSPHATASE NUDT7"/>
    <property type="match status" value="1"/>
</dbReference>
<dbReference type="FunFam" id="3.90.79.10:FF:000049">
    <property type="entry name" value="Peroxisomal coenzyme A diphosphatase NUDT7"/>
    <property type="match status" value="1"/>
</dbReference>
<evidence type="ECO:0000256" key="25">
    <source>
        <dbReference type="ARBA" id="ARBA00051749"/>
    </source>
</evidence>
<keyword evidence="32" id="KW-1185">Reference proteome</keyword>
<evidence type="ECO:0000256" key="5">
    <source>
        <dbReference type="ARBA" id="ARBA00011245"/>
    </source>
</evidence>
<evidence type="ECO:0000256" key="21">
    <source>
        <dbReference type="ARBA" id="ARBA00048667"/>
    </source>
</evidence>
<evidence type="ECO:0000256" key="3">
    <source>
        <dbReference type="ARBA" id="ARBA00004275"/>
    </source>
</evidence>
<evidence type="ECO:0000256" key="27">
    <source>
        <dbReference type="ARBA" id="ARBA00059426"/>
    </source>
</evidence>
<dbReference type="InterPro" id="IPR000086">
    <property type="entry name" value="NUDIX_hydrolase_dom"/>
</dbReference>
<gene>
    <name evidence="31" type="ORF">TREES_T100001613</name>
</gene>
<comment type="catalytic activity">
    <reaction evidence="23">
        <text>butanoyl-CoA + H2O = S-butanoyl-4'-phosphopantetheine + adenosine 3',5'-bisphosphate + 2 H(+)</text>
        <dbReference type="Rhea" id="RHEA:49976"/>
        <dbReference type="ChEBI" id="CHEBI:15377"/>
        <dbReference type="ChEBI" id="CHEBI:15378"/>
        <dbReference type="ChEBI" id="CHEBI:57371"/>
        <dbReference type="ChEBI" id="CHEBI:58343"/>
        <dbReference type="ChEBI" id="CHEBI:132011"/>
    </reaction>
    <physiologicalReaction direction="left-to-right" evidence="23">
        <dbReference type="Rhea" id="RHEA:49977"/>
    </physiologicalReaction>
</comment>
<dbReference type="GO" id="GO:0030145">
    <property type="term" value="F:manganese ion binding"/>
    <property type="evidence" value="ECO:0007669"/>
    <property type="project" value="InterPro"/>
</dbReference>
<reference evidence="32" key="1">
    <citation type="submission" date="2012-07" db="EMBL/GenBank/DDBJ databases">
        <title>Genome of the Chinese tree shrew, a rising model animal genetically related to primates.</title>
        <authorList>
            <person name="Zhang G."/>
            <person name="Fan Y."/>
            <person name="Yao Y."/>
            <person name="Huang Z."/>
        </authorList>
    </citation>
    <scope>NUCLEOTIDE SEQUENCE [LARGE SCALE GENOMIC DNA]</scope>
</reference>
<dbReference type="PANTHER" id="PTHR12992">
    <property type="entry name" value="NUDIX HYDROLASE"/>
    <property type="match status" value="1"/>
</dbReference>
<comment type="cofactor">
    <cofactor evidence="2">
        <name>Mg(2+)</name>
        <dbReference type="ChEBI" id="CHEBI:18420"/>
    </cofactor>
</comment>
<proteinExistence type="inferred from homology"/>
<name>L9KJS4_TUPCH</name>
<comment type="subunit">
    <text evidence="5">Monomer.</text>
</comment>
<dbReference type="GO" id="GO:0010945">
    <property type="term" value="F:coenzyme A diphosphatase activity"/>
    <property type="evidence" value="ECO:0007669"/>
    <property type="project" value="UniProtKB-EC"/>
</dbReference>
<evidence type="ECO:0000256" key="26">
    <source>
        <dbReference type="ARBA" id="ARBA00051856"/>
    </source>
</evidence>
<evidence type="ECO:0000313" key="31">
    <source>
        <dbReference type="EMBL" id="ELW62986.1"/>
    </source>
</evidence>
<reference evidence="32" key="2">
    <citation type="journal article" date="2013" name="Nat. Commun.">
        <title>Genome of the Chinese tree shrew.</title>
        <authorList>
            <person name="Fan Y."/>
            <person name="Huang Z.Y."/>
            <person name="Cao C.C."/>
            <person name="Chen C.S."/>
            <person name="Chen Y.X."/>
            <person name="Fan D.D."/>
            <person name="He J."/>
            <person name="Hou H.L."/>
            <person name="Hu L."/>
            <person name="Hu X.T."/>
            <person name="Jiang X.T."/>
            <person name="Lai R."/>
            <person name="Lang Y.S."/>
            <person name="Liang B."/>
            <person name="Liao S.G."/>
            <person name="Mu D."/>
            <person name="Ma Y.Y."/>
            <person name="Niu Y.Y."/>
            <person name="Sun X.Q."/>
            <person name="Xia J.Q."/>
            <person name="Xiao J."/>
            <person name="Xiong Z.Q."/>
            <person name="Xu L."/>
            <person name="Yang L."/>
            <person name="Zhang Y."/>
            <person name="Zhao W."/>
            <person name="Zhao X.D."/>
            <person name="Zheng Y.T."/>
            <person name="Zhou J.M."/>
            <person name="Zhu Y.B."/>
            <person name="Zhang G.J."/>
            <person name="Wang J."/>
            <person name="Yao Y.G."/>
        </authorList>
    </citation>
    <scope>NUCLEOTIDE SEQUENCE [LARGE SCALE GENOMIC DNA]</scope>
</reference>
<comment type="catalytic activity">
    <reaction evidence="25">
        <text>3alpha,7alpha,12alpha-trihydroxy-5beta-cholestan-26-oyl-CoA + H2O = 3alpha,7alpha,12alpha-trihydroxy-5beta-cholestan-26-oyl-4'-phosphopantetheine + adenosine 3',5'-bisphosphate + 2 H(+)</text>
        <dbReference type="Rhea" id="RHEA:50040"/>
        <dbReference type="ChEBI" id="CHEBI:15377"/>
        <dbReference type="ChEBI" id="CHEBI:15378"/>
        <dbReference type="ChEBI" id="CHEBI:58343"/>
        <dbReference type="ChEBI" id="CHEBI:63001"/>
        <dbReference type="ChEBI" id="CHEBI:132021"/>
    </reaction>
    <physiologicalReaction direction="left-to-right" evidence="25">
        <dbReference type="Rhea" id="RHEA:50041"/>
    </physiologicalReaction>
</comment>
<evidence type="ECO:0000256" key="16">
    <source>
        <dbReference type="ARBA" id="ARBA00047403"/>
    </source>
</evidence>
<keyword evidence="8" id="KW-0460">Magnesium</keyword>
<evidence type="ECO:0000256" key="4">
    <source>
        <dbReference type="ARBA" id="ARBA00006506"/>
    </source>
</evidence>
<evidence type="ECO:0000256" key="15">
    <source>
        <dbReference type="ARBA" id="ARBA00047369"/>
    </source>
</evidence>
<comment type="catalytic activity">
    <reaction evidence="17">
        <text>hexanoyl-CoA + H2O = hexanoyl-4'-phosphopantetheine + adenosine 3',5'-bisphosphate + 2 H(+)</text>
        <dbReference type="Rhea" id="RHEA:49980"/>
        <dbReference type="ChEBI" id="CHEBI:15377"/>
        <dbReference type="ChEBI" id="CHEBI:15378"/>
        <dbReference type="ChEBI" id="CHEBI:58343"/>
        <dbReference type="ChEBI" id="CHEBI:62620"/>
        <dbReference type="ChEBI" id="CHEBI:132012"/>
    </reaction>
    <physiologicalReaction direction="left-to-right" evidence="17">
        <dbReference type="Rhea" id="RHEA:49981"/>
    </physiologicalReaction>
</comment>
<dbReference type="EMBL" id="KB320797">
    <property type="protein sequence ID" value="ELW62986.1"/>
    <property type="molecule type" value="Genomic_DNA"/>
</dbReference>
<comment type="function">
    <text evidence="27">Fatty acyl-coenzyme A (CoA) diphosphatase that hydrolyzes fatty acyl-CoA to yield acyl-4'-phosphopantetheine and adenosine 3',5'-bisphosphate. Cleaves CoA, CoA esters and oxidized CoA with similar efficiencies. Preferentially hydrolyzes medium-chain acyl-CoAs and bile acid-CoAs. Has no activity toward NDP-sugars, CDP-alcohols, (deoxy)nucleoside 5'-triphosphates, nucleoside 5'-di or monophosphates, diadenosine polyphosphates, NAD, NADH, NADP, NADPH or thymidine-5'-monophospho-p-nitrophenyl ester. May be required to eliminate oxidized CoA from peroxisomes, or regulate CoA and acyl-CoA levels in this organelle in response to metabolic demand. Does not play a role in U8 snoRNA decapping activity. Binds U8 snoRNA. Exhibits decapping activity towards dpCoA-capped RNAs in vitro.</text>
</comment>
<comment type="catalytic activity">
    <reaction evidence="14">
        <text>octanoyl-CoA + H2O = S-octanoyl-4'-phosphopantetheine + adenosine 3',5'-bisphosphate + 2 H(+)</text>
        <dbReference type="Rhea" id="RHEA:50016"/>
        <dbReference type="ChEBI" id="CHEBI:15377"/>
        <dbReference type="ChEBI" id="CHEBI:15378"/>
        <dbReference type="ChEBI" id="CHEBI:57386"/>
        <dbReference type="ChEBI" id="CHEBI:58343"/>
        <dbReference type="ChEBI" id="CHEBI:132013"/>
    </reaction>
    <physiologicalReaction direction="left-to-right" evidence="14">
        <dbReference type="Rhea" id="RHEA:50017"/>
    </physiologicalReaction>
</comment>
<evidence type="ECO:0000256" key="20">
    <source>
        <dbReference type="ARBA" id="ARBA00048624"/>
    </source>
</evidence>
<evidence type="ECO:0000256" key="22">
    <source>
        <dbReference type="ARBA" id="ARBA00048961"/>
    </source>
</evidence>
<comment type="catalytic activity">
    <reaction evidence="12">
        <text>CoA + H2O = (R)-4'-phosphopantetheine + adenosine 3',5'-bisphosphate + 2 H(+)</text>
        <dbReference type="Rhea" id="RHEA:64988"/>
        <dbReference type="ChEBI" id="CHEBI:15377"/>
        <dbReference type="ChEBI" id="CHEBI:15378"/>
        <dbReference type="ChEBI" id="CHEBI:57287"/>
        <dbReference type="ChEBI" id="CHEBI:58343"/>
        <dbReference type="ChEBI" id="CHEBI:61723"/>
        <dbReference type="EC" id="3.6.1.77"/>
    </reaction>
    <physiologicalReaction direction="left-to-right" evidence="12">
        <dbReference type="Rhea" id="RHEA:64989"/>
    </physiologicalReaction>
</comment>
<feature type="domain" description="Nudix hydrolase" evidence="30">
    <location>
        <begin position="71"/>
        <end position="203"/>
    </location>
</feature>
<evidence type="ECO:0000256" key="19">
    <source>
        <dbReference type="ARBA" id="ARBA00047757"/>
    </source>
</evidence>
<keyword evidence="10" id="KW-0576">Peroxisome</keyword>
<dbReference type="Gene3D" id="3.90.79.10">
    <property type="entry name" value="Nucleoside Triphosphate Pyrophosphohydrolase"/>
    <property type="match status" value="1"/>
</dbReference>
<accession>L9KJS4</accession>
<keyword evidence="11" id="KW-0464">Manganese</keyword>
<dbReference type="InterPro" id="IPR045121">
    <property type="entry name" value="CoAse"/>
</dbReference>
<comment type="catalytic activity">
    <reaction evidence="19">
        <text>dodecanoyl-CoA + H2O = S-dodecanoyl-4'-phosphopantetheine + adenosine 3',5'-bisphosphate + 2 H(+)</text>
        <dbReference type="Rhea" id="RHEA:50024"/>
        <dbReference type="ChEBI" id="CHEBI:15377"/>
        <dbReference type="ChEBI" id="CHEBI:15378"/>
        <dbReference type="ChEBI" id="CHEBI:57375"/>
        <dbReference type="ChEBI" id="CHEBI:58343"/>
        <dbReference type="ChEBI" id="CHEBI:132015"/>
    </reaction>
    <physiologicalReaction direction="left-to-right" evidence="19">
        <dbReference type="Rhea" id="RHEA:50025"/>
    </physiologicalReaction>
</comment>
<keyword evidence="7" id="KW-0378">Hydrolase</keyword>
<evidence type="ECO:0000256" key="6">
    <source>
        <dbReference type="ARBA" id="ARBA00022723"/>
    </source>
</evidence>
<evidence type="ECO:0000256" key="9">
    <source>
        <dbReference type="ARBA" id="ARBA00022884"/>
    </source>
</evidence>
<evidence type="ECO:0000256" key="7">
    <source>
        <dbReference type="ARBA" id="ARBA00022801"/>
    </source>
</evidence>
<comment type="similarity">
    <text evidence="4">Belongs to the Nudix hydrolase family. PCD1 subfamily.</text>
</comment>
<comment type="catalytic activity">
    <reaction evidence="21">
        <text>a 5'-end CoA-ribonucleoside in mRNA + H2O = a 5'-end phospho-adenosine-phospho-ribonucleoside in mRNA + (R)-4'-phosphopantetheine + 2 H(+)</text>
        <dbReference type="Rhea" id="RHEA:67592"/>
        <dbReference type="Rhea" id="RHEA-COMP:15719"/>
        <dbReference type="Rhea" id="RHEA-COMP:17276"/>
        <dbReference type="ChEBI" id="CHEBI:15377"/>
        <dbReference type="ChEBI" id="CHEBI:15378"/>
        <dbReference type="ChEBI" id="CHEBI:61723"/>
        <dbReference type="ChEBI" id="CHEBI:144051"/>
        <dbReference type="ChEBI" id="CHEBI:172371"/>
    </reaction>
    <physiologicalReaction direction="left-to-right" evidence="21">
        <dbReference type="Rhea" id="RHEA:67593"/>
    </physiologicalReaction>
</comment>
<evidence type="ECO:0000256" key="1">
    <source>
        <dbReference type="ARBA" id="ARBA00001936"/>
    </source>
</evidence>
<dbReference type="GO" id="GO:0009132">
    <property type="term" value="P:nucleoside diphosphate metabolic process"/>
    <property type="evidence" value="ECO:0007669"/>
    <property type="project" value="InterPro"/>
</dbReference>
<evidence type="ECO:0000256" key="12">
    <source>
        <dbReference type="ARBA" id="ARBA00044908"/>
    </source>
</evidence>
<evidence type="ECO:0000256" key="23">
    <source>
        <dbReference type="ARBA" id="ARBA00049284"/>
    </source>
</evidence>
<dbReference type="GO" id="GO:0003723">
    <property type="term" value="F:RNA binding"/>
    <property type="evidence" value="ECO:0007669"/>
    <property type="project" value="UniProtKB-KW"/>
</dbReference>
<comment type="catalytic activity">
    <reaction evidence="26">
        <text>acetyl-CoA + H2O = S-acetyl-4'-phosphopantetheine + adenosine 3',5'-bisphosphate + 2 H(+)</text>
        <dbReference type="Rhea" id="RHEA:64992"/>
        <dbReference type="ChEBI" id="CHEBI:15377"/>
        <dbReference type="ChEBI" id="CHEBI:15378"/>
        <dbReference type="ChEBI" id="CHEBI:57288"/>
        <dbReference type="ChEBI" id="CHEBI:58343"/>
        <dbReference type="ChEBI" id="CHEBI:156266"/>
    </reaction>
    <physiologicalReaction direction="left-to-right" evidence="26">
        <dbReference type="Rhea" id="RHEA:64993"/>
    </physiologicalReaction>
</comment>
<comment type="cofactor">
    <cofactor evidence="1">
        <name>Mn(2+)</name>
        <dbReference type="ChEBI" id="CHEBI:29035"/>
    </cofactor>
</comment>
<protein>
    <recommendedName>
        <fullName evidence="28">Peroxisomal coenzyme A diphosphatase NUDT7</fullName>
        <ecNumber evidence="13">3.6.1.77</ecNumber>
    </recommendedName>
    <alternativeName>
        <fullName evidence="29">Nucleoside diphosphate-linked moiety X motif 7</fullName>
    </alternativeName>
</protein>
<dbReference type="AlphaFoldDB" id="L9KJS4"/>
<dbReference type="FunCoup" id="L9KJS4">
    <property type="interactions" value="234"/>
</dbReference>
<evidence type="ECO:0000256" key="11">
    <source>
        <dbReference type="ARBA" id="ARBA00023211"/>
    </source>
</evidence>
<sequence length="263" mass="30024">MAQNWDYFPEEKREIVIETAMQTNLRRREDGEEESVANGPKGRVKVNSVVDTARARLEKYDVGTKYSHLLPNKYSVLVPLLVKEGKLHLLFTLRSEKLRKAPGEVCFPGGKCEPTDADDIATALREAQEEVGLHPHQVEVVCRLVPYLYESSTLVTPVVGFIDQNFQAQPNPSEVKDVFLVPLDYFLCPDVYFRRHFVYSGHPYIVHCFEYTNPKGELHTAAIRAQQRHLKAAPLKLGRIHLHWKLRSLQAQRLAQDRAGLSP</sequence>
<comment type="catalytic activity">
    <reaction evidence="20">
        <text>succinyl-CoA + H2O = succinyl-4'-phosphopantetheine + adenosine 3',5'-bisphosphate + 2 H(+)</text>
        <dbReference type="Rhea" id="RHEA:67472"/>
        <dbReference type="ChEBI" id="CHEBI:15377"/>
        <dbReference type="ChEBI" id="CHEBI:15378"/>
        <dbReference type="ChEBI" id="CHEBI:57292"/>
        <dbReference type="ChEBI" id="CHEBI:58343"/>
        <dbReference type="ChEBI" id="CHEBI:172364"/>
    </reaction>
    <physiologicalReaction direction="left-to-right" evidence="20">
        <dbReference type="Rhea" id="RHEA:67473"/>
    </physiologicalReaction>
</comment>